<name>A0ACA8Z5F8_9BACL</name>
<dbReference type="EMBL" id="LR792684">
    <property type="protein sequence ID" value="CAB3389727.1"/>
    <property type="molecule type" value="Genomic_DNA"/>
</dbReference>
<gene>
    <name evidence="1" type="ORF">FAVT5_0505</name>
</gene>
<reference evidence="1" key="1">
    <citation type="submission" date="2020-04" db="EMBL/GenBank/DDBJ databases">
        <authorList>
            <person name="Hogendoorn C."/>
        </authorList>
    </citation>
    <scope>NUCLEOTIDE SEQUENCE</scope>
    <source>
        <strain evidence="1">FAVT5</strain>
    </source>
</reference>
<evidence type="ECO:0000313" key="2">
    <source>
        <dbReference type="Proteomes" id="UP000501793"/>
    </source>
</evidence>
<accession>A0ACA8Z5F8</accession>
<proteinExistence type="predicted"/>
<keyword evidence="2" id="KW-1185">Reference proteome</keyword>
<organism evidence="1 2">
    <name type="scientific">Kyrpidia spormannii</name>
    <dbReference type="NCBI Taxonomy" id="2055160"/>
    <lineage>
        <taxon>Bacteria</taxon>
        <taxon>Bacillati</taxon>
        <taxon>Bacillota</taxon>
        <taxon>Bacilli</taxon>
        <taxon>Bacillales</taxon>
        <taxon>Alicyclobacillaceae</taxon>
        <taxon>Kyrpidia</taxon>
    </lineage>
</organism>
<evidence type="ECO:0000313" key="1">
    <source>
        <dbReference type="EMBL" id="CAB3389727.1"/>
    </source>
</evidence>
<sequence>MGFGHGHSHHHDGGYSHTHGGVDSSVVQDKEATRVLMISFAGLLVTGGVQAAFVALSGSVALLADTIHNFGDAFTCFIFAITFYQTLTDLTAKQFTLSERLAAPRRPDWRGPGAEHLESRPKQYHQAVRRPAPDTDSFQTAGWSLDACASPTGRTGIGFANPEGRFAEPSRISHPAALRLRLIVKAVFRAAFANPRTPSRSFSRPACPCPVLPGTSREL</sequence>
<protein>
    <submittedName>
        <fullName evidence="1">Uncharacterized protein</fullName>
    </submittedName>
</protein>
<dbReference type="Proteomes" id="UP000501793">
    <property type="component" value="Chromosome"/>
</dbReference>